<accession>A0A0C3CVQ6</accession>
<evidence type="ECO:0000313" key="2">
    <source>
        <dbReference type="Proteomes" id="UP000054321"/>
    </source>
</evidence>
<organism evidence="1 2">
    <name type="scientific">Oidiodendron maius (strain Zn)</name>
    <dbReference type="NCBI Taxonomy" id="913774"/>
    <lineage>
        <taxon>Eukaryota</taxon>
        <taxon>Fungi</taxon>
        <taxon>Dikarya</taxon>
        <taxon>Ascomycota</taxon>
        <taxon>Pezizomycotina</taxon>
        <taxon>Leotiomycetes</taxon>
        <taxon>Leotiomycetes incertae sedis</taxon>
        <taxon>Myxotrichaceae</taxon>
        <taxon>Oidiodendron</taxon>
    </lineage>
</organism>
<keyword evidence="2" id="KW-1185">Reference proteome</keyword>
<name>A0A0C3CVQ6_OIDMZ</name>
<evidence type="ECO:0000313" key="1">
    <source>
        <dbReference type="EMBL" id="KIM93792.1"/>
    </source>
</evidence>
<dbReference type="HOGENOM" id="CLU_1578991_0_0_1"/>
<reference evidence="2" key="2">
    <citation type="submission" date="2015-01" db="EMBL/GenBank/DDBJ databases">
        <title>Evolutionary Origins and Diversification of the Mycorrhizal Mutualists.</title>
        <authorList>
            <consortium name="DOE Joint Genome Institute"/>
            <consortium name="Mycorrhizal Genomics Consortium"/>
            <person name="Kohler A."/>
            <person name="Kuo A."/>
            <person name="Nagy L.G."/>
            <person name="Floudas D."/>
            <person name="Copeland A."/>
            <person name="Barry K.W."/>
            <person name="Cichocki N."/>
            <person name="Veneault-Fourrey C."/>
            <person name="LaButti K."/>
            <person name="Lindquist E.A."/>
            <person name="Lipzen A."/>
            <person name="Lundell T."/>
            <person name="Morin E."/>
            <person name="Murat C."/>
            <person name="Riley R."/>
            <person name="Ohm R."/>
            <person name="Sun H."/>
            <person name="Tunlid A."/>
            <person name="Henrissat B."/>
            <person name="Grigoriev I.V."/>
            <person name="Hibbett D.S."/>
            <person name="Martin F."/>
        </authorList>
    </citation>
    <scope>NUCLEOTIDE SEQUENCE [LARGE SCALE GENOMIC DNA]</scope>
    <source>
        <strain evidence="2">Zn</strain>
    </source>
</reference>
<sequence length="169" mass="19207">MLYRLLNITVSPLKPSICWHFTSWVSDKRHEGALSESQQELVGSVHILQLTASHSALDVLSLCTLNLHHFDICRMMAPHSALMDFLACNRKSIRCIGFHDVSVFNPSRDCAEPFSDVLCRMLKVSQSMLCRAAGHSCPYSSKQSWKLLLKNDRLRSSAGTWKKRKFNDL</sequence>
<dbReference type="InParanoid" id="A0A0C3CVQ6"/>
<reference evidence="1 2" key="1">
    <citation type="submission" date="2014-04" db="EMBL/GenBank/DDBJ databases">
        <authorList>
            <consortium name="DOE Joint Genome Institute"/>
            <person name="Kuo A."/>
            <person name="Martino E."/>
            <person name="Perotto S."/>
            <person name="Kohler A."/>
            <person name="Nagy L.G."/>
            <person name="Floudas D."/>
            <person name="Copeland A."/>
            <person name="Barry K.W."/>
            <person name="Cichocki N."/>
            <person name="Veneault-Fourrey C."/>
            <person name="LaButti K."/>
            <person name="Lindquist E.A."/>
            <person name="Lipzen A."/>
            <person name="Lundell T."/>
            <person name="Morin E."/>
            <person name="Murat C."/>
            <person name="Sun H."/>
            <person name="Tunlid A."/>
            <person name="Henrissat B."/>
            <person name="Grigoriev I.V."/>
            <person name="Hibbett D.S."/>
            <person name="Martin F."/>
            <person name="Nordberg H.P."/>
            <person name="Cantor M.N."/>
            <person name="Hua S.X."/>
        </authorList>
    </citation>
    <scope>NUCLEOTIDE SEQUENCE [LARGE SCALE GENOMIC DNA]</scope>
    <source>
        <strain evidence="1 2">Zn</strain>
    </source>
</reference>
<protein>
    <submittedName>
        <fullName evidence="1">Uncharacterized protein</fullName>
    </submittedName>
</protein>
<dbReference type="AlphaFoldDB" id="A0A0C3CVQ6"/>
<dbReference type="Proteomes" id="UP000054321">
    <property type="component" value="Unassembled WGS sequence"/>
</dbReference>
<dbReference type="EMBL" id="KN832893">
    <property type="protein sequence ID" value="KIM93792.1"/>
    <property type="molecule type" value="Genomic_DNA"/>
</dbReference>
<proteinExistence type="predicted"/>
<gene>
    <name evidence="1" type="ORF">OIDMADRAFT_137198</name>
</gene>